<feature type="non-terminal residue" evidence="2">
    <location>
        <position position="219"/>
    </location>
</feature>
<feature type="coiled-coil region" evidence="1">
    <location>
        <begin position="16"/>
        <end position="90"/>
    </location>
</feature>
<name>A0A9N9N4F7_9GLOM</name>
<keyword evidence="1" id="KW-0175">Coiled coil</keyword>
<dbReference type="EMBL" id="CAJVPQ010007896">
    <property type="protein sequence ID" value="CAG8701521.1"/>
    <property type="molecule type" value="Genomic_DNA"/>
</dbReference>
<dbReference type="AlphaFoldDB" id="A0A9N9N4F7"/>
<sequence>EHDLSANDCFLKFYEMNEIKNQLNIAVEKLGEAEEELKKLANLRNMFQKVAEKWRDQMILLQDALIKLKQEESNQKLQELSEKLETLQTSKGKDDEFFKQILFSCENIFYTAMLTNLYCRLQHAFNLKGPLTDHKFVIVNKEIDMSCSKKEFFDFIEIHKCSINNLIRIYDVKKGAIRSYMDMLGDLPAPSKLGEPDEWVKRQKNDLTYFNRTPSASSG</sequence>
<reference evidence="2" key="1">
    <citation type="submission" date="2021-06" db="EMBL/GenBank/DDBJ databases">
        <authorList>
            <person name="Kallberg Y."/>
            <person name="Tangrot J."/>
            <person name="Rosling A."/>
        </authorList>
    </citation>
    <scope>NUCLEOTIDE SEQUENCE</scope>
    <source>
        <strain evidence="2">UK204</strain>
    </source>
</reference>
<dbReference type="OrthoDB" id="2305429at2759"/>
<gene>
    <name evidence="2" type="ORF">FCALED_LOCUS13500</name>
</gene>
<evidence type="ECO:0000256" key="1">
    <source>
        <dbReference type="SAM" id="Coils"/>
    </source>
</evidence>
<protein>
    <submittedName>
        <fullName evidence="2">11612_t:CDS:1</fullName>
    </submittedName>
</protein>
<organism evidence="2 3">
    <name type="scientific">Funneliformis caledonium</name>
    <dbReference type="NCBI Taxonomy" id="1117310"/>
    <lineage>
        <taxon>Eukaryota</taxon>
        <taxon>Fungi</taxon>
        <taxon>Fungi incertae sedis</taxon>
        <taxon>Mucoromycota</taxon>
        <taxon>Glomeromycotina</taxon>
        <taxon>Glomeromycetes</taxon>
        <taxon>Glomerales</taxon>
        <taxon>Glomeraceae</taxon>
        <taxon>Funneliformis</taxon>
    </lineage>
</organism>
<comment type="caution">
    <text evidence="2">The sequence shown here is derived from an EMBL/GenBank/DDBJ whole genome shotgun (WGS) entry which is preliminary data.</text>
</comment>
<evidence type="ECO:0000313" key="3">
    <source>
        <dbReference type="Proteomes" id="UP000789570"/>
    </source>
</evidence>
<dbReference type="Proteomes" id="UP000789570">
    <property type="component" value="Unassembled WGS sequence"/>
</dbReference>
<accession>A0A9N9N4F7</accession>
<proteinExistence type="predicted"/>
<keyword evidence="3" id="KW-1185">Reference proteome</keyword>
<evidence type="ECO:0000313" key="2">
    <source>
        <dbReference type="EMBL" id="CAG8701521.1"/>
    </source>
</evidence>